<evidence type="ECO:0000313" key="2">
    <source>
        <dbReference type="EMBL" id="MCC3265248.1"/>
    </source>
</evidence>
<organism evidence="2 3">
    <name type="scientific">Arthrobacter gengyunqii</name>
    <dbReference type="NCBI Taxonomy" id="2886940"/>
    <lineage>
        <taxon>Bacteria</taxon>
        <taxon>Bacillati</taxon>
        <taxon>Actinomycetota</taxon>
        <taxon>Actinomycetes</taxon>
        <taxon>Micrococcales</taxon>
        <taxon>Micrococcaceae</taxon>
        <taxon>Arthrobacter</taxon>
    </lineage>
</organism>
<dbReference type="Proteomes" id="UP001139168">
    <property type="component" value="Unassembled WGS sequence"/>
</dbReference>
<proteinExistence type="predicted"/>
<gene>
    <name evidence="2" type="ORF">LJ752_04190</name>
</gene>
<evidence type="ECO:0000256" key="1">
    <source>
        <dbReference type="SAM" id="MobiDB-lite"/>
    </source>
</evidence>
<reference evidence="2" key="1">
    <citation type="submission" date="2021-10" db="EMBL/GenBank/DDBJ databases">
        <title>Novel species in genus Arthrobacter.</title>
        <authorList>
            <person name="Liu Y."/>
        </authorList>
    </citation>
    <scope>NUCLEOTIDE SEQUENCE</scope>
    <source>
        <strain evidence="2">Zg-Y786</strain>
    </source>
</reference>
<keyword evidence="3" id="KW-1185">Reference proteome</keyword>
<feature type="region of interest" description="Disordered" evidence="1">
    <location>
        <begin position="1"/>
        <end position="26"/>
    </location>
</feature>
<accession>A0ABS8GJ14</accession>
<name>A0ABS8GJ14_9MICC</name>
<evidence type="ECO:0000313" key="3">
    <source>
        <dbReference type="Proteomes" id="UP001139168"/>
    </source>
</evidence>
<sequence length="63" mass="6803">MMMVDGDGPRLHSPATATESVQVPDRQNIATTPAIDAAMAASSQLKRRFPRLITISSRRGLPL</sequence>
<protein>
    <submittedName>
        <fullName evidence="2">Uncharacterized protein</fullName>
    </submittedName>
</protein>
<dbReference type="RefSeq" id="WP_227890077.1">
    <property type="nucleotide sequence ID" value="NZ_JAJFZQ010000003.1"/>
</dbReference>
<dbReference type="EMBL" id="JAJFZQ010000003">
    <property type="protein sequence ID" value="MCC3265248.1"/>
    <property type="molecule type" value="Genomic_DNA"/>
</dbReference>
<comment type="caution">
    <text evidence="2">The sequence shown here is derived from an EMBL/GenBank/DDBJ whole genome shotgun (WGS) entry which is preliminary data.</text>
</comment>